<protein>
    <submittedName>
        <fullName evidence="1">Sodium-dependent transporter</fullName>
    </submittedName>
</protein>
<proteinExistence type="predicted"/>
<evidence type="ECO:0000313" key="2">
    <source>
        <dbReference type="Proteomes" id="UP000070779"/>
    </source>
</evidence>
<gene>
    <name evidence="1" type="ORF">SMIDD22_00488</name>
</gene>
<reference evidence="1 2" key="1">
    <citation type="submission" date="2016-01" db="EMBL/GenBank/DDBJ databases">
        <title>Highly variable Streptococcus oralis are common among viridans streptococci isolated from primates.</title>
        <authorList>
            <person name="Denapaite D."/>
            <person name="Rieger M."/>
            <person name="Koendgen S."/>
            <person name="Brueckner R."/>
            <person name="Ochigava I."/>
            <person name="Kappeler P."/>
            <person name="Maetz-Rensing K."/>
            <person name="Leendertz F."/>
            <person name="Hakenbeck R."/>
        </authorList>
    </citation>
    <scope>NUCLEOTIDE SEQUENCE [LARGE SCALE GENOMIC DNA]</scope>
    <source>
        <strain evidence="1 2">DD22</strain>
    </source>
</reference>
<accession>A0A139RI54</accession>
<dbReference type="AlphaFoldDB" id="A0A139RI54"/>
<organism evidence="1 2">
    <name type="scientific">Streptococcus mitis</name>
    <dbReference type="NCBI Taxonomy" id="28037"/>
    <lineage>
        <taxon>Bacteria</taxon>
        <taxon>Bacillati</taxon>
        <taxon>Bacillota</taxon>
        <taxon>Bacilli</taxon>
        <taxon>Lactobacillales</taxon>
        <taxon>Streptococcaceae</taxon>
        <taxon>Streptococcus</taxon>
        <taxon>Streptococcus mitis group</taxon>
    </lineage>
</organism>
<sequence length="49" mass="5835">MIVYPLPLGQSQAFLRNFLLYHNMKKVFLTDLRKHDRIVKSINQKKGSF</sequence>
<evidence type="ECO:0000313" key="1">
    <source>
        <dbReference type="EMBL" id="KXU14421.1"/>
    </source>
</evidence>
<comment type="caution">
    <text evidence="1">The sequence shown here is derived from an EMBL/GenBank/DDBJ whole genome shotgun (WGS) entry which is preliminary data.</text>
</comment>
<dbReference type="EMBL" id="LQZD01000155">
    <property type="protein sequence ID" value="KXU14421.1"/>
    <property type="molecule type" value="Genomic_DNA"/>
</dbReference>
<dbReference type="PATRIC" id="fig|28037.238.peg.609"/>
<dbReference type="Proteomes" id="UP000070779">
    <property type="component" value="Unassembled WGS sequence"/>
</dbReference>
<name>A0A139RI54_STRMT</name>